<dbReference type="AlphaFoldDB" id="A0AAE1T0W7"/>
<sequence>MSQQNSSNNIPVSEVYWSLVAKADKKFSKIRDLPYYQRNRYDTYFYKVFKVYTQLWKFQQENRQKLVEAGLKRWEIGDIASRIGQLYFGQYMRTSEASYLSESYIFYEAVLNREYFKDGLFQDVNLSSKQLRFLARFLTVCLVLNRRDMVYQLVNQLKMLLDECKRAFQETDFKEWKLVVQEIVKFLKADPAFMNIRPLRYSVVLDLHPDCLPQVVEAKRKLRLRDALLCSYHPNEVKYSELTLDTFRILQCLEWEPSGSFYQTGGIPPSGAGTGIGQNGAPGPSRVNYSQDISDPTLPPNPRKSILYRPSVTNFLAVLATNCEELPHDGVLLLYISAAGSSQNSFSSPSHGSGRSFMSRAADLEATSTSSLNSEYEIANPTSAKGYCLSDQSSYLYIGSRSSGGLNGIYPCDLLPFTRRPLFLVIDSDSSKAFTALSGSEKGESVAMLLSPAISLPISTVDSSRQPSGSSFTSFLTIPLQAFVLMLGFMGSDIDMDMYGKADKLLSSSLNEWGLLLAASDNLNPVWAQTLGDPFLRRLLLRFIFCRAVLALYAPIFNKTEYFPECIPSLPDAFLPTGDTCQRTVLQLADIFGATSKFNFSKEMMLSDDRARRTEVGY</sequence>
<organism evidence="2 3">
    <name type="scientific">Anisodus tanguticus</name>
    <dbReference type="NCBI Taxonomy" id="243964"/>
    <lineage>
        <taxon>Eukaryota</taxon>
        <taxon>Viridiplantae</taxon>
        <taxon>Streptophyta</taxon>
        <taxon>Embryophyta</taxon>
        <taxon>Tracheophyta</taxon>
        <taxon>Spermatophyta</taxon>
        <taxon>Magnoliopsida</taxon>
        <taxon>eudicotyledons</taxon>
        <taxon>Gunneridae</taxon>
        <taxon>Pentapetalae</taxon>
        <taxon>asterids</taxon>
        <taxon>lamiids</taxon>
        <taxon>Solanales</taxon>
        <taxon>Solanaceae</taxon>
        <taxon>Solanoideae</taxon>
        <taxon>Hyoscyameae</taxon>
        <taxon>Anisodus</taxon>
    </lineage>
</organism>
<evidence type="ECO:0000313" key="3">
    <source>
        <dbReference type="Proteomes" id="UP001291623"/>
    </source>
</evidence>
<dbReference type="EMBL" id="JAVYJV010000001">
    <property type="protein sequence ID" value="KAK4379564.1"/>
    <property type="molecule type" value="Genomic_DNA"/>
</dbReference>
<proteinExistence type="predicted"/>
<evidence type="ECO:0000313" key="2">
    <source>
        <dbReference type="EMBL" id="KAK4379564.1"/>
    </source>
</evidence>
<dbReference type="Pfam" id="PF12070">
    <property type="entry name" value="SCAI"/>
    <property type="match status" value="1"/>
</dbReference>
<gene>
    <name evidence="2" type="ORF">RND71_001426</name>
</gene>
<dbReference type="PANTHER" id="PTHR21243">
    <property type="entry name" value="PROTEIN SCAI"/>
    <property type="match status" value="1"/>
</dbReference>
<keyword evidence="3" id="KW-1185">Reference proteome</keyword>
<dbReference type="GO" id="GO:0006351">
    <property type="term" value="P:DNA-templated transcription"/>
    <property type="evidence" value="ECO:0007669"/>
    <property type="project" value="InterPro"/>
</dbReference>
<dbReference type="InterPro" id="IPR022709">
    <property type="entry name" value="SCAI"/>
</dbReference>
<name>A0AAE1T0W7_9SOLA</name>
<comment type="caution">
    <text evidence="2">The sequence shown here is derived from an EMBL/GenBank/DDBJ whole genome shotgun (WGS) entry which is preliminary data.</text>
</comment>
<evidence type="ECO:0008006" key="4">
    <source>
        <dbReference type="Google" id="ProtNLM"/>
    </source>
</evidence>
<evidence type="ECO:0000256" key="1">
    <source>
        <dbReference type="SAM" id="MobiDB-lite"/>
    </source>
</evidence>
<feature type="region of interest" description="Disordered" evidence="1">
    <location>
        <begin position="267"/>
        <end position="304"/>
    </location>
</feature>
<dbReference type="GO" id="GO:0003714">
    <property type="term" value="F:transcription corepressor activity"/>
    <property type="evidence" value="ECO:0007669"/>
    <property type="project" value="InterPro"/>
</dbReference>
<protein>
    <recommendedName>
        <fullName evidence="4">Protein SCAI</fullName>
    </recommendedName>
</protein>
<dbReference type="Proteomes" id="UP001291623">
    <property type="component" value="Unassembled WGS sequence"/>
</dbReference>
<accession>A0AAE1T0W7</accession>
<reference evidence="2" key="1">
    <citation type="submission" date="2023-12" db="EMBL/GenBank/DDBJ databases">
        <title>Genome assembly of Anisodus tanguticus.</title>
        <authorList>
            <person name="Wang Y.-J."/>
        </authorList>
    </citation>
    <scope>NUCLEOTIDE SEQUENCE</scope>
    <source>
        <strain evidence="2">KB-2021</strain>
        <tissue evidence="2">Leaf</tissue>
    </source>
</reference>